<dbReference type="SUPFAM" id="SSF52540">
    <property type="entry name" value="P-loop containing nucleoside triphosphate hydrolases"/>
    <property type="match status" value="1"/>
</dbReference>
<evidence type="ECO:0000313" key="3">
    <source>
        <dbReference type="Proteomes" id="UP001055868"/>
    </source>
</evidence>
<dbReference type="PANTHER" id="PTHR37816:SF2">
    <property type="entry name" value="DNA TOPOLOGY MODULATION PROTEIN FLAR-RELATED PROTEIN"/>
    <property type="match status" value="1"/>
</dbReference>
<accession>A0ABY4N5L4</accession>
<feature type="region of interest" description="Disordered" evidence="1">
    <location>
        <begin position="170"/>
        <end position="211"/>
    </location>
</feature>
<evidence type="ECO:0000256" key="1">
    <source>
        <dbReference type="SAM" id="MobiDB-lite"/>
    </source>
</evidence>
<dbReference type="Proteomes" id="UP001055868">
    <property type="component" value="Chromosome"/>
</dbReference>
<feature type="compositionally biased region" description="Basic and acidic residues" evidence="1">
    <location>
        <begin position="170"/>
        <end position="185"/>
    </location>
</feature>
<dbReference type="RefSeq" id="WP_249477812.1">
    <property type="nucleotide sequence ID" value="NZ_CP097218.1"/>
</dbReference>
<dbReference type="PANTHER" id="PTHR37816">
    <property type="entry name" value="YALI0E33011P"/>
    <property type="match status" value="1"/>
</dbReference>
<sequence>MHRCRLHVLGASGSGTTTLGRAVADSWSVPHADADDYFWVPTDPPFTTKRTPAERLALMDQMFAPRDAWVLSGAMTGWGEQIVETCSAIVFLTLDPDVRMSRLRERESRRREGGAMDDDAWRDFRDWARSYDDPSFTGRSRHQHEAWLAARSQPILRLDAARTVTELRDEVLAWEPADRRTRPSREPAQPLPQSQSQSPSPGPRPGNPVTR</sequence>
<feature type="compositionally biased region" description="Low complexity" evidence="1">
    <location>
        <begin position="187"/>
        <end position="199"/>
    </location>
</feature>
<dbReference type="InterPro" id="IPR052922">
    <property type="entry name" value="Cytidylate_Kinase-2"/>
</dbReference>
<protein>
    <recommendedName>
        <fullName evidence="4">Adenylate kinase</fullName>
    </recommendedName>
</protein>
<feature type="compositionally biased region" description="Pro residues" evidence="1">
    <location>
        <begin position="200"/>
        <end position="211"/>
    </location>
</feature>
<dbReference type="NCBIfam" id="NF004861">
    <property type="entry name" value="PRK06217.1"/>
    <property type="match status" value="1"/>
</dbReference>
<keyword evidence="3" id="KW-1185">Reference proteome</keyword>
<proteinExistence type="predicted"/>
<dbReference type="EMBL" id="CP097218">
    <property type="protein sequence ID" value="UQN28685.1"/>
    <property type="molecule type" value="Genomic_DNA"/>
</dbReference>
<reference evidence="2" key="1">
    <citation type="submission" date="2022-05" db="EMBL/GenBank/DDBJ databases">
        <title>Genomic analysis of Brachybacterium sp. CBA3104.</title>
        <authorList>
            <person name="Roh S.W."/>
            <person name="Kim Y.B."/>
            <person name="Kim Y."/>
        </authorList>
    </citation>
    <scope>NUCLEOTIDE SEQUENCE</scope>
    <source>
        <strain evidence="2">CBA3104</strain>
    </source>
</reference>
<name>A0ABY4N5L4_9MICO</name>
<organism evidence="2 3">
    <name type="scientific">Brachybacterium kimchii</name>
    <dbReference type="NCBI Taxonomy" id="2942909"/>
    <lineage>
        <taxon>Bacteria</taxon>
        <taxon>Bacillati</taxon>
        <taxon>Actinomycetota</taxon>
        <taxon>Actinomycetes</taxon>
        <taxon>Micrococcales</taxon>
        <taxon>Dermabacteraceae</taxon>
        <taxon>Brachybacterium</taxon>
    </lineage>
</organism>
<evidence type="ECO:0008006" key="4">
    <source>
        <dbReference type="Google" id="ProtNLM"/>
    </source>
</evidence>
<evidence type="ECO:0000313" key="2">
    <source>
        <dbReference type="EMBL" id="UQN28685.1"/>
    </source>
</evidence>
<gene>
    <name evidence="2" type="ORF">M4486_13745</name>
</gene>
<dbReference type="InterPro" id="IPR027417">
    <property type="entry name" value="P-loop_NTPase"/>
</dbReference>
<dbReference type="Gene3D" id="3.40.50.300">
    <property type="entry name" value="P-loop containing nucleotide triphosphate hydrolases"/>
    <property type="match status" value="1"/>
</dbReference>